<dbReference type="Proteomes" id="UP000254429">
    <property type="component" value="Unassembled WGS sequence"/>
</dbReference>
<dbReference type="AlphaFoldDB" id="A0A377DUC8"/>
<dbReference type="EMBL" id="UGFG01000001">
    <property type="protein sequence ID" value="STM39307.1"/>
    <property type="molecule type" value="Genomic_DNA"/>
</dbReference>
<evidence type="ECO:0000313" key="2">
    <source>
        <dbReference type="EMBL" id="STM39307.1"/>
    </source>
</evidence>
<name>A0A377DUC8_ECOLX</name>
<sequence length="86" mass="9653">MAGKFRCILLLIAGLFVSSLSYAENTEIPSYEEGISLFDVEATLQPDGVLDIKEIFIFRREISRLSTAFIVIYHDYGCSLMGTLHC</sequence>
<feature type="chain" id="PRO_5016854977" evidence="1">
    <location>
        <begin position="24"/>
        <end position="86"/>
    </location>
</feature>
<gene>
    <name evidence="2" type="primary">yciQ_3</name>
    <name evidence="2" type="ORF">NCTC8500_03112</name>
</gene>
<evidence type="ECO:0000256" key="1">
    <source>
        <dbReference type="SAM" id="SignalP"/>
    </source>
</evidence>
<reference evidence="2 3" key="1">
    <citation type="submission" date="2018-06" db="EMBL/GenBank/DDBJ databases">
        <authorList>
            <consortium name="Pathogen Informatics"/>
            <person name="Doyle S."/>
        </authorList>
    </citation>
    <scope>NUCLEOTIDE SEQUENCE [LARGE SCALE GENOMIC DNA]</scope>
    <source>
        <strain evidence="2 3">NCTC8500</strain>
    </source>
</reference>
<keyword evidence="1" id="KW-0732">Signal</keyword>
<proteinExistence type="predicted"/>
<accession>A0A377DUC8</accession>
<protein>
    <submittedName>
        <fullName evidence="2">Putative inner membrane protein</fullName>
    </submittedName>
</protein>
<feature type="signal peptide" evidence="1">
    <location>
        <begin position="1"/>
        <end position="23"/>
    </location>
</feature>
<evidence type="ECO:0000313" key="3">
    <source>
        <dbReference type="Proteomes" id="UP000254429"/>
    </source>
</evidence>
<organism evidence="2 3">
    <name type="scientific">Escherichia coli</name>
    <dbReference type="NCBI Taxonomy" id="562"/>
    <lineage>
        <taxon>Bacteria</taxon>
        <taxon>Pseudomonadati</taxon>
        <taxon>Pseudomonadota</taxon>
        <taxon>Gammaproteobacteria</taxon>
        <taxon>Enterobacterales</taxon>
        <taxon>Enterobacteriaceae</taxon>
        <taxon>Escherichia</taxon>
    </lineage>
</organism>